<reference evidence="1" key="1">
    <citation type="submission" date="2019-08" db="EMBL/GenBank/DDBJ databases">
        <authorList>
            <person name="Kucharzyk K."/>
            <person name="Murdoch R.W."/>
            <person name="Higgins S."/>
            <person name="Loffler F."/>
        </authorList>
    </citation>
    <scope>NUCLEOTIDE SEQUENCE</scope>
</reference>
<accession>A0A644T7F2</accession>
<proteinExistence type="predicted"/>
<evidence type="ECO:0000313" key="1">
    <source>
        <dbReference type="EMBL" id="MPL62856.1"/>
    </source>
</evidence>
<dbReference type="InterPro" id="IPR045633">
    <property type="entry name" value="DUF6414"/>
</dbReference>
<name>A0A644T7F2_9ZZZZ</name>
<protein>
    <submittedName>
        <fullName evidence="1">Uncharacterized protein</fullName>
    </submittedName>
</protein>
<dbReference type="Pfam" id="PF19952">
    <property type="entry name" value="DUF6414"/>
    <property type="match status" value="1"/>
</dbReference>
<dbReference type="EMBL" id="VSSQ01000019">
    <property type="protein sequence ID" value="MPL62856.1"/>
    <property type="molecule type" value="Genomic_DNA"/>
</dbReference>
<organism evidence="1">
    <name type="scientific">bioreactor metagenome</name>
    <dbReference type="NCBI Taxonomy" id="1076179"/>
    <lineage>
        <taxon>unclassified sequences</taxon>
        <taxon>metagenomes</taxon>
        <taxon>ecological metagenomes</taxon>
    </lineage>
</organism>
<dbReference type="AlphaFoldDB" id="A0A644T7F2"/>
<gene>
    <name evidence="1" type="ORF">SDC9_08476</name>
</gene>
<comment type="caution">
    <text evidence="1">The sequence shown here is derived from an EMBL/GenBank/DDBJ whole genome shotgun (WGS) entry which is preliminary data.</text>
</comment>
<sequence length="294" mass="33012">MVSKKEFNIPIYLDIDLLLDLMASIDDGFTNVEKITTHDKQSENSEVSKGGNVGFSLGSFFKFGFDASKNDLKGKNSGINSEMEKYHTYGSMMNKLINKLQKMELIKHLNDDTTWNNIEESDFIQIQGKFIPNSISKSFKQVNNSLDLIISISSINLGDGNYDPNQVDELKSLNKMVEKIYEGLEKGDSQKYIVEIKNSKYKAFVNLFNEFIRDNAGIELPSGVFKLFGKVIKKVDENEELDLLEETAIGGLSDEFIEILTTALKEMDSTIKMPDIETSTKGPGVQIVPIAIFV</sequence>